<feature type="domain" description="Thiamine pyrophosphate enzyme central" evidence="4">
    <location>
        <begin position="194"/>
        <end position="321"/>
    </location>
</feature>
<dbReference type="PROSITE" id="PS00187">
    <property type="entry name" value="TPP_ENZYMES"/>
    <property type="match status" value="1"/>
</dbReference>
<dbReference type="PANTHER" id="PTHR42981">
    <property type="entry name" value="PYRUVATE DEHYDROGENASE [UBIQUINONE]"/>
    <property type="match status" value="1"/>
</dbReference>
<dbReference type="Proteomes" id="UP000219612">
    <property type="component" value="Unassembled WGS sequence"/>
</dbReference>
<evidence type="ECO:0000256" key="2">
    <source>
        <dbReference type="ARBA" id="ARBA00023052"/>
    </source>
</evidence>
<dbReference type="GO" id="GO:0030976">
    <property type="term" value="F:thiamine pyrophosphate binding"/>
    <property type="evidence" value="ECO:0007669"/>
    <property type="project" value="InterPro"/>
</dbReference>
<dbReference type="InterPro" id="IPR047210">
    <property type="entry name" value="TPP_PYR_POXB-like"/>
</dbReference>
<feature type="domain" description="Thiamine pyrophosphate enzyme N-terminal TPP-binding" evidence="6">
    <location>
        <begin position="7"/>
        <end position="120"/>
    </location>
</feature>
<evidence type="ECO:0000259" key="5">
    <source>
        <dbReference type="Pfam" id="PF02775"/>
    </source>
</evidence>
<dbReference type="InterPro" id="IPR047212">
    <property type="entry name" value="TPP_POXB-like"/>
</dbReference>
<dbReference type="NCBIfam" id="NF005114">
    <property type="entry name" value="PRK06546.1"/>
    <property type="match status" value="1"/>
</dbReference>
<dbReference type="GO" id="GO:0003824">
    <property type="term" value="F:catalytic activity"/>
    <property type="evidence" value="ECO:0007669"/>
    <property type="project" value="InterPro"/>
</dbReference>
<dbReference type="PANTHER" id="PTHR42981:SF2">
    <property type="entry name" value="PYRUVATE DEHYDROGENASE [UBIQUINONE]"/>
    <property type="match status" value="1"/>
</dbReference>
<sequence>MFGRSQTVADQLVEVLVQAGVRRIYGIVGDSLNSLSDAIRRSDEIEWVHVHNEEAAAFAAAAEAQLTGKLAVCAGSCGPGNTHLIQGVFDAHRSGVPVLALASHIVSTEIGTGFFQETDPKRLFEQASHWTEMVSSPEQMPRMARVGIQTAVGKRGAAVLVLPGDVLAMEATNETGAGHPVAGPVIGAPPAEVIEDLAVRINAAGKVAIFGGIGCTGARDEVLELAGVLNAPVGHTLRGKDVLQYDNPYDVGMTGLLGYGSCYEAMHEADLVLLLGTDFPYRQFLPQKNTIQVDIDPSRLGRRTALELGVAGDVGATIRALLPKLRQKDGKFLGKMLHKHVDELDKVVNAYTHDVDNLVPIHPEYVARVLDEEAADDAVFTVDTGMCCSWAARFITPNGRRRILGSFVHGTMANALPHALGAAKLDPRRQVVSMSGDGGLAMLLGELLTARTHQLPVKVVVFNNSSLGMVRLEMMVAGDPPYETDHDAVDFAAIAKAAGFHTVRVEKPGELRAALRSVLDHDGPALLDVVTDPNALEIPPHITAEEAKGFALAAGKTVLAGGVGQMLQLARTNLRNFPR</sequence>
<dbReference type="InterPro" id="IPR047211">
    <property type="entry name" value="POXB-like"/>
</dbReference>
<feature type="domain" description="Thiamine pyrophosphate enzyme TPP-binding" evidence="5">
    <location>
        <begin position="383"/>
        <end position="529"/>
    </location>
</feature>
<dbReference type="SUPFAM" id="SSF52518">
    <property type="entry name" value="Thiamin diphosphate-binding fold (THDP-binding)"/>
    <property type="match status" value="2"/>
</dbReference>
<evidence type="ECO:0000313" key="7">
    <source>
        <dbReference type="EMBL" id="SNY49809.1"/>
    </source>
</evidence>
<protein>
    <submittedName>
        <fullName evidence="7">Pyruvate dehydrogenase (Quinone)</fullName>
    </submittedName>
</protein>
<dbReference type="InterPro" id="IPR029035">
    <property type="entry name" value="DHS-like_NAD/FAD-binding_dom"/>
</dbReference>
<dbReference type="AlphaFoldDB" id="A0A285IP73"/>
<dbReference type="InterPro" id="IPR029061">
    <property type="entry name" value="THDP-binding"/>
</dbReference>
<dbReference type="OrthoDB" id="4959782at2"/>
<dbReference type="RefSeq" id="WP_097322235.1">
    <property type="nucleotide sequence ID" value="NZ_OBDY01000010.1"/>
</dbReference>
<proteinExistence type="inferred from homology"/>
<reference evidence="7 8" key="1">
    <citation type="submission" date="2017-09" db="EMBL/GenBank/DDBJ databases">
        <authorList>
            <person name="Ehlers B."/>
            <person name="Leendertz F.H."/>
        </authorList>
    </citation>
    <scope>NUCLEOTIDE SEQUENCE [LARGE SCALE GENOMIC DNA]</scope>
    <source>
        <strain evidence="7 8">CGMCC 4.6857</strain>
    </source>
</reference>
<name>A0A285IP73_9ACTN</name>
<dbReference type="InterPro" id="IPR011766">
    <property type="entry name" value="TPP_enzyme_TPP-bd"/>
</dbReference>
<evidence type="ECO:0000256" key="3">
    <source>
        <dbReference type="RuleBase" id="RU362132"/>
    </source>
</evidence>
<dbReference type="Gene3D" id="3.40.50.1220">
    <property type="entry name" value="TPP-binding domain"/>
    <property type="match status" value="1"/>
</dbReference>
<dbReference type="Pfam" id="PF02776">
    <property type="entry name" value="TPP_enzyme_N"/>
    <property type="match status" value="1"/>
</dbReference>
<evidence type="ECO:0000259" key="4">
    <source>
        <dbReference type="Pfam" id="PF00205"/>
    </source>
</evidence>
<dbReference type="CDD" id="cd02014">
    <property type="entry name" value="TPP_POX"/>
    <property type="match status" value="1"/>
</dbReference>
<dbReference type="EMBL" id="OBDY01000010">
    <property type="protein sequence ID" value="SNY49809.1"/>
    <property type="molecule type" value="Genomic_DNA"/>
</dbReference>
<dbReference type="InterPro" id="IPR000399">
    <property type="entry name" value="TPP-bd_CS"/>
</dbReference>
<evidence type="ECO:0000259" key="6">
    <source>
        <dbReference type="Pfam" id="PF02776"/>
    </source>
</evidence>
<dbReference type="SUPFAM" id="SSF52467">
    <property type="entry name" value="DHS-like NAD/FAD-binding domain"/>
    <property type="match status" value="1"/>
</dbReference>
<dbReference type="InterPro" id="IPR012001">
    <property type="entry name" value="Thiamin_PyroP_enz_TPP-bd_dom"/>
</dbReference>
<accession>A0A285IP73</accession>
<keyword evidence="2 3" id="KW-0786">Thiamine pyrophosphate</keyword>
<dbReference type="Pfam" id="PF02775">
    <property type="entry name" value="TPP_enzyme_C"/>
    <property type="match status" value="1"/>
</dbReference>
<keyword evidence="8" id="KW-1185">Reference proteome</keyword>
<dbReference type="InterPro" id="IPR012000">
    <property type="entry name" value="Thiamin_PyroP_enz_cen_dom"/>
</dbReference>
<dbReference type="CDD" id="cd07039">
    <property type="entry name" value="TPP_PYR_POX"/>
    <property type="match status" value="1"/>
</dbReference>
<gene>
    <name evidence="7" type="ORF">SAMN05421748_110140</name>
</gene>
<keyword evidence="7" id="KW-0670">Pyruvate</keyword>
<evidence type="ECO:0000256" key="1">
    <source>
        <dbReference type="ARBA" id="ARBA00007812"/>
    </source>
</evidence>
<comment type="similarity">
    <text evidence="1 3">Belongs to the TPP enzyme family.</text>
</comment>
<evidence type="ECO:0000313" key="8">
    <source>
        <dbReference type="Proteomes" id="UP000219612"/>
    </source>
</evidence>
<dbReference type="Gene3D" id="3.40.50.970">
    <property type="match status" value="2"/>
</dbReference>
<dbReference type="GO" id="GO:0000287">
    <property type="term" value="F:magnesium ion binding"/>
    <property type="evidence" value="ECO:0007669"/>
    <property type="project" value="InterPro"/>
</dbReference>
<dbReference type="Pfam" id="PF00205">
    <property type="entry name" value="TPP_enzyme_M"/>
    <property type="match status" value="1"/>
</dbReference>
<organism evidence="7 8">
    <name type="scientific">Paractinoplanes atraurantiacus</name>
    <dbReference type="NCBI Taxonomy" id="1036182"/>
    <lineage>
        <taxon>Bacteria</taxon>
        <taxon>Bacillati</taxon>
        <taxon>Actinomycetota</taxon>
        <taxon>Actinomycetes</taxon>
        <taxon>Micromonosporales</taxon>
        <taxon>Micromonosporaceae</taxon>
        <taxon>Paractinoplanes</taxon>
    </lineage>
</organism>